<proteinExistence type="predicted"/>
<keyword evidence="1" id="KW-1133">Transmembrane helix</keyword>
<feature type="transmembrane region" description="Helical" evidence="1">
    <location>
        <begin position="65"/>
        <end position="87"/>
    </location>
</feature>
<comment type="caution">
    <text evidence="3">The sequence shown here is derived from an EMBL/GenBank/DDBJ whole genome shotgun (WGS) entry which is preliminary data.</text>
</comment>
<keyword evidence="1" id="KW-0812">Transmembrane</keyword>
<keyword evidence="3" id="KW-0378">Hydrolase</keyword>
<sequence length="380" mass="41558">MLTKADKQQDNNDLPPPSGALGRSFLSRWTSLVGWMGIAGGIAVCLLSISAFISPGYWFTDNMSFFLRQFFGAGLCGFLAGASGLTVAHRQPRLYGKAVLVLAVLLITVFGLMAARVDAVTSSAVNAPTTTSSSIRVVSINLERLFLADETLSAFLQQTKPDVLVLEETAWGWQRHRWQRRIGATPIAGHGALPEHLFTGRLGDLVVFSRFPISASETIDVIGNAETHDEADREILSLTLDVDGAALKLLALHPASPRTKPRWLDRQAYLATLNNQIQNSTADTTEPTLVIGDWNLSPWSGHFLKTLTDNDLRTAFPGGIPQTTRFFFDYRLHWLLGAVVDHFAVTPDIHIQKVELGPDIGSDHLPLIVDVAIQNRANAD</sequence>
<dbReference type="SUPFAM" id="SSF56219">
    <property type="entry name" value="DNase I-like"/>
    <property type="match status" value="1"/>
</dbReference>
<accession>A0A944CDK5</accession>
<organism evidence="3 4">
    <name type="scientific">Roseibium polysiphoniae</name>
    <dbReference type="NCBI Taxonomy" id="2571221"/>
    <lineage>
        <taxon>Bacteria</taxon>
        <taxon>Pseudomonadati</taxon>
        <taxon>Pseudomonadota</taxon>
        <taxon>Alphaproteobacteria</taxon>
        <taxon>Hyphomicrobiales</taxon>
        <taxon>Stappiaceae</taxon>
        <taxon>Roseibium</taxon>
    </lineage>
</organism>
<evidence type="ECO:0000313" key="4">
    <source>
        <dbReference type="Proteomes" id="UP000705379"/>
    </source>
</evidence>
<dbReference type="Gene3D" id="3.60.10.10">
    <property type="entry name" value="Endonuclease/exonuclease/phosphatase"/>
    <property type="match status" value="1"/>
</dbReference>
<feature type="transmembrane region" description="Helical" evidence="1">
    <location>
        <begin position="32"/>
        <end position="53"/>
    </location>
</feature>
<reference evidence="3" key="1">
    <citation type="submission" date="2018-08" db="EMBL/GenBank/DDBJ databases">
        <authorList>
            <person name="Jin W."/>
            <person name="Wang H."/>
            <person name="Yang Y."/>
            <person name="Li M."/>
            <person name="Liu J."/>
        </authorList>
    </citation>
    <scope>NUCLEOTIDE SEQUENCE</scope>
    <source>
        <strain evidence="3">AESS21</strain>
    </source>
</reference>
<gene>
    <name evidence="3" type="ORF">DYI23_09800</name>
</gene>
<feature type="domain" description="Endonuclease/exonuclease/phosphatase" evidence="2">
    <location>
        <begin position="150"/>
        <end position="364"/>
    </location>
</feature>
<reference evidence="3" key="2">
    <citation type="journal article" date="2021" name="Microorganisms">
        <title>Bacterial Dimethylsulfoniopropionate Biosynthesis in the East China Sea.</title>
        <authorList>
            <person name="Liu J."/>
            <person name="Zhang Y."/>
            <person name="Liu J."/>
            <person name="Zhong H."/>
            <person name="Williams B.T."/>
            <person name="Zheng Y."/>
            <person name="Curson A.R.J."/>
            <person name="Sun C."/>
            <person name="Sun H."/>
            <person name="Song D."/>
            <person name="Wagner Mackenzie B."/>
            <person name="Bermejo Martinez A."/>
            <person name="Todd J.D."/>
            <person name="Zhang X.H."/>
        </authorList>
    </citation>
    <scope>NUCLEOTIDE SEQUENCE</scope>
    <source>
        <strain evidence="3">AESS21</strain>
    </source>
</reference>
<dbReference type="GO" id="GO:0004519">
    <property type="term" value="F:endonuclease activity"/>
    <property type="evidence" value="ECO:0007669"/>
    <property type="project" value="UniProtKB-KW"/>
</dbReference>
<dbReference type="InterPro" id="IPR005135">
    <property type="entry name" value="Endo/exonuclease/phosphatase"/>
</dbReference>
<evidence type="ECO:0000256" key="1">
    <source>
        <dbReference type="SAM" id="Phobius"/>
    </source>
</evidence>
<keyword evidence="3" id="KW-0540">Nuclease</keyword>
<feature type="transmembrane region" description="Helical" evidence="1">
    <location>
        <begin position="94"/>
        <end position="115"/>
    </location>
</feature>
<evidence type="ECO:0000259" key="2">
    <source>
        <dbReference type="Pfam" id="PF03372"/>
    </source>
</evidence>
<dbReference type="AlphaFoldDB" id="A0A944CDK5"/>
<dbReference type="Pfam" id="PF03372">
    <property type="entry name" value="Exo_endo_phos"/>
    <property type="match status" value="1"/>
</dbReference>
<name>A0A944CDK5_9HYPH</name>
<dbReference type="RefSeq" id="WP_213216036.1">
    <property type="nucleotide sequence ID" value="NZ_QTKU01000002.1"/>
</dbReference>
<protein>
    <submittedName>
        <fullName evidence="3">Endonuclease/exonuclease/phosphatase family protein</fullName>
    </submittedName>
</protein>
<keyword evidence="3" id="KW-0255">Endonuclease</keyword>
<evidence type="ECO:0000313" key="3">
    <source>
        <dbReference type="EMBL" id="MBS8260510.1"/>
    </source>
</evidence>
<keyword evidence="1" id="KW-0472">Membrane</keyword>
<dbReference type="Proteomes" id="UP000705379">
    <property type="component" value="Unassembled WGS sequence"/>
</dbReference>
<dbReference type="InterPro" id="IPR036691">
    <property type="entry name" value="Endo/exonu/phosph_ase_sf"/>
</dbReference>
<dbReference type="EMBL" id="QTKU01000002">
    <property type="protein sequence ID" value="MBS8260510.1"/>
    <property type="molecule type" value="Genomic_DNA"/>
</dbReference>